<evidence type="ECO:0000259" key="7">
    <source>
        <dbReference type="PROSITE" id="PS50110"/>
    </source>
</evidence>
<dbReference type="SUPFAM" id="SSF52172">
    <property type="entry name" value="CheY-like"/>
    <property type="match status" value="1"/>
</dbReference>
<evidence type="ECO:0000256" key="5">
    <source>
        <dbReference type="PROSITE-ProRule" id="PRU00169"/>
    </source>
</evidence>
<dbReference type="InterPro" id="IPR000792">
    <property type="entry name" value="Tscrpt_reg_LuxR_C"/>
</dbReference>
<dbReference type="InterPro" id="IPR011006">
    <property type="entry name" value="CheY-like_superfamily"/>
</dbReference>
<dbReference type="PROSITE" id="PS50043">
    <property type="entry name" value="HTH_LUXR_2"/>
    <property type="match status" value="1"/>
</dbReference>
<feature type="domain" description="HTH luxR-type" evidence="6">
    <location>
        <begin position="146"/>
        <end position="211"/>
    </location>
</feature>
<dbReference type="InterPro" id="IPR058245">
    <property type="entry name" value="NreC/VraR/RcsB-like_REC"/>
</dbReference>
<proteinExistence type="predicted"/>
<evidence type="ECO:0000256" key="3">
    <source>
        <dbReference type="ARBA" id="ARBA00023125"/>
    </source>
</evidence>
<dbReference type="PANTHER" id="PTHR43214">
    <property type="entry name" value="TWO-COMPONENT RESPONSE REGULATOR"/>
    <property type="match status" value="1"/>
</dbReference>
<comment type="caution">
    <text evidence="8">The sequence shown here is derived from an EMBL/GenBank/DDBJ whole genome shotgun (WGS) entry which is preliminary data.</text>
</comment>
<dbReference type="SMART" id="SM00448">
    <property type="entry name" value="REC"/>
    <property type="match status" value="1"/>
</dbReference>
<dbReference type="CDD" id="cd06170">
    <property type="entry name" value="LuxR_C_like"/>
    <property type="match status" value="1"/>
</dbReference>
<dbReference type="PROSITE" id="PS50110">
    <property type="entry name" value="RESPONSE_REGULATORY"/>
    <property type="match status" value="1"/>
</dbReference>
<dbReference type="Pfam" id="PF00196">
    <property type="entry name" value="GerE"/>
    <property type="match status" value="1"/>
</dbReference>
<evidence type="ECO:0000256" key="4">
    <source>
        <dbReference type="ARBA" id="ARBA00023163"/>
    </source>
</evidence>
<dbReference type="SUPFAM" id="SSF46894">
    <property type="entry name" value="C-terminal effector domain of the bipartite response regulators"/>
    <property type="match status" value="1"/>
</dbReference>
<feature type="modified residue" description="4-aspartylphosphate" evidence="5">
    <location>
        <position position="64"/>
    </location>
</feature>
<sequence>MTRILPPNKPRVRLILVDDHPLVRDGLKARLAAVPQFELIGEAGGGAEALNLAEIHKPDLMLVDISMKDMNGIRLTELLRNRCPNVKVLILSMYDNNEYVTSAMRAGAKGYVLKDAGSQEIIAAIDAVAAGGSYYSAAVASALVAPKITNDSLTDREREVLMLLAQGLSNKAVAKQLDISVRTAEAHRLSMRRKLGIDTAAGLVKYAIAQGWIKS</sequence>
<dbReference type="PANTHER" id="PTHR43214:SF41">
    <property type="entry name" value="NITRATE_NITRITE RESPONSE REGULATOR PROTEIN NARP"/>
    <property type="match status" value="1"/>
</dbReference>
<evidence type="ECO:0000313" key="8">
    <source>
        <dbReference type="EMBL" id="MBB5018119.1"/>
    </source>
</evidence>
<dbReference type="RefSeq" id="WP_184036925.1">
    <property type="nucleotide sequence ID" value="NZ_JACHHY010000007.1"/>
</dbReference>
<dbReference type="PRINTS" id="PR00038">
    <property type="entry name" value="HTHLUXR"/>
</dbReference>
<name>A0A840MLW1_9PROT</name>
<dbReference type="Proteomes" id="UP000575898">
    <property type="component" value="Unassembled WGS sequence"/>
</dbReference>
<dbReference type="Pfam" id="PF00072">
    <property type="entry name" value="Response_reg"/>
    <property type="match status" value="1"/>
</dbReference>
<feature type="domain" description="Response regulatory" evidence="7">
    <location>
        <begin position="13"/>
        <end position="129"/>
    </location>
</feature>
<dbReference type="InterPro" id="IPR001789">
    <property type="entry name" value="Sig_transdc_resp-reg_receiver"/>
</dbReference>
<dbReference type="InterPro" id="IPR039420">
    <property type="entry name" value="WalR-like"/>
</dbReference>
<organism evidence="8 9">
    <name type="scientific">Chitinivorax tropicus</name>
    <dbReference type="NCBI Taxonomy" id="714531"/>
    <lineage>
        <taxon>Bacteria</taxon>
        <taxon>Pseudomonadati</taxon>
        <taxon>Pseudomonadota</taxon>
        <taxon>Betaproteobacteria</taxon>
        <taxon>Chitinivorax</taxon>
    </lineage>
</organism>
<evidence type="ECO:0000256" key="1">
    <source>
        <dbReference type="ARBA" id="ARBA00022553"/>
    </source>
</evidence>
<dbReference type="GO" id="GO:0003677">
    <property type="term" value="F:DNA binding"/>
    <property type="evidence" value="ECO:0007669"/>
    <property type="project" value="UniProtKB-KW"/>
</dbReference>
<dbReference type="Gene3D" id="3.40.50.2300">
    <property type="match status" value="1"/>
</dbReference>
<evidence type="ECO:0000256" key="2">
    <source>
        <dbReference type="ARBA" id="ARBA00023015"/>
    </source>
</evidence>
<dbReference type="GO" id="GO:0006355">
    <property type="term" value="P:regulation of DNA-templated transcription"/>
    <property type="evidence" value="ECO:0007669"/>
    <property type="project" value="InterPro"/>
</dbReference>
<reference evidence="8 9" key="1">
    <citation type="submission" date="2020-08" db="EMBL/GenBank/DDBJ databases">
        <title>Genomic Encyclopedia of Type Strains, Phase IV (KMG-IV): sequencing the most valuable type-strain genomes for metagenomic binning, comparative biology and taxonomic classification.</title>
        <authorList>
            <person name="Goeker M."/>
        </authorList>
    </citation>
    <scope>NUCLEOTIDE SEQUENCE [LARGE SCALE GENOMIC DNA]</scope>
    <source>
        <strain evidence="8 9">DSM 27165</strain>
    </source>
</reference>
<keyword evidence="1 5" id="KW-0597">Phosphoprotein</keyword>
<dbReference type="AlphaFoldDB" id="A0A840MLW1"/>
<keyword evidence="3 8" id="KW-0238">DNA-binding</keyword>
<dbReference type="GO" id="GO:0000160">
    <property type="term" value="P:phosphorelay signal transduction system"/>
    <property type="evidence" value="ECO:0007669"/>
    <property type="project" value="InterPro"/>
</dbReference>
<gene>
    <name evidence="8" type="ORF">HNQ59_001404</name>
</gene>
<dbReference type="EMBL" id="JACHHY010000007">
    <property type="protein sequence ID" value="MBB5018119.1"/>
    <property type="molecule type" value="Genomic_DNA"/>
</dbReference>
<dbReference type="CDD" id="cd17535">
    <property type="entry name" value="REC_NarL-like"/>
    <property type="match status" value="1"/>
</dbReference>
<dbReference type="SMART" id="SM00421">
    <property type="entry name" value="HTH_LUXR"/>
    <property type="match status" value="1"/>
</dbReference>
<keyword evidence="2" id="KW-0805">Transcription regulation</keyword>
<evidence type="ECO:0000259" key="6">
    <source>
        <dbReference type="PROSITE" id="PS50043"/>
    </source>
</evidence>
<keyword evidence="9" id="KW-1185">Reference proteome</keyword>
<keyword evidence="4" id="KW-0804">Transcription</keyword>
<accession>A0A840MLW1</accession>
<evidence type="ECO:0000313" key="9">
    <source>
        <dbReference type="Proteomes" id="UP000575898"/>
    </source>
</evidence>
<protein>
    <submittedName>
        <fullName evidence="8">DNA-binding NarL/FixJ family response regulator</fullName>
    </submittedName>
</protein>
<dbReference type="InterPro" id="IPR016032">
    <property type="entry name" value="Sig_transdc_resp-reg_C-effctor"/>
</dbReference>